<dbReference type="GO" id="GO:0016787">
    <property type="term" value="F:hydrolase activity"/>
    <property type="evidence" value="ECO:0007669"/>
    <property type="project" value="UniProtKB-KW"/>
</dbReference>
<keyword evidence="4" id="KW-1185">Reference proteome</keyword>
<dbReference type="SUPFAM" id="SSF56281">
    <property type="entry name" value="Metallo-hydrolase/oxidoreductase"/>
    <property type="match status" value="1"/>
</dbReference>
<evidence type="ECO:0000313" key="3">
    <source>
        <dbReference type="EMBL" id="AXX98985.1"/>
    </source>
</evidence>
<feature type="domain" description="Metallo-beta-lactamase" evidence="2">
    <location>
        <begin position="71"/>
        <end position="257"/>
    </location>
</feature>
<dbReference type="Pfam" id="PF00753">
    <property type="entry name" value="Lactamase_B"/>
    <property type="match status" value="1"/>
</dbReference>
<evidence type="ECO:0000256" key="1">
    <source>
        <dbReference type="ARBA" id="ARBA00005250"/>
    </source>
</evidence>
<dbReference type="EMBL" id="CP032125">
    <property type="protein sequence ID" value="AXX98985.1"/>
    <property type="molecule type" value="Genomic_DNA"/>
</dbReference>
<protein>
    <submittedName>
        <fullName evidence="3">MBL fold metallo-hydrolase</fullName>
    </submittedName>
</protein>
<dbReference type="Proteomes" id="UP000261704">
    <property type="component" value="Chromosome"/>
</dbReference>
<evidence type="ECO:0000313" key="4">
    <source>
        <dbReference type="Proteomes" id="UP000261704"/>
    </source>
</evidence>
<name>A0A347UJF7_9RHOB</name>
<keyword evidence="3" id="KW-0378">Hydrolase</keyword>
<reference evidence="3 4" key="1">
    <citation type="submission" date="2018-09" db="EMBL/GenBank/DDBJ databases">
        <title>Profundibacter amoris BAR1 gen. nov., sp. nov., a new member of the Roseobacter clade isolated at Lokis Castle Vent Field on the Arctic Mid-Oceanic Ridge.</title>
        <authorList>
            <person name="Le Moine Bauer S."/>
            <person name="Sjoeberg A.G."/>
            <person name="L'Haridon S."/>
            <person name="Stokke R."/>
            <person name="Roalkvam I."/>
            <person name="Steen I.H."/>
            <person name="Dahle H."/>
        </authorList>
    </citation>
    <scope>NUCLEOTIDE SEQUENCE [LARGE SCALE GENOMIC DNA]</scope>
    <source>
        <strain evidence="3 4">BAR1</strain>
    </source>
</reference>
<dbReference type="GO" id="GO:0017001">
    <property type="term" value="P:antibiotic catabolic process"/>
    <property type="evidence" value="ECO:0007669"/>
    <property type="project" value="UniProtKB-ARBA"/>
</dbReference>
<accession>A0A347UJF7</accession>
<dbReference type="SMART" id="SM00849">
    <property type="entry name" value="Lactamase_B"/>
    <property type="match status" value="1"/>
</dbReference>
<dbReference type="InterPro" id="IPR050855">
    <property type="entry name" value="NDM-1-like"/>
</dbReference>
<proteinExistence type="inferred from homology"/>
<dbReference type="InterPro" id="IPR036866">
    <property type="entry name" value="RibonucZ/Hydroxyglut_hydro"/>
</dbReference>
<dbReference type="PANTHER" id="PTHR42951:SF4">
    <property type="entry name" value="ACYL-COENZYME A THIOESTERASE MBLAC2"/>
    <property type="match status" value="1"/>
</dbReference>
<comment type="similarity">
    <text evidence="1">Belongs to the metallo-beta-lactamase superfamily. Class-B beta-lactamase family.</text>
</comment>
<gene>
    <name evidence="3" type="ORF">BAR1_14240</name>
</gene>
<sequence>MLSAVFPYICMADMLQAKQKETPVKYLIPLAIALSTTTAYADILNVVNVAPDTYAIVGPLDQRSPENLGNNATFGLVVTDDGAVLMDPGGSYKGAEMLHQVIKRITDQPVKYVIDTGGQDHRWMGNGYWQEQGAQVIASNDAEADHKDRASMQLTGLSVLIGEDMLAGTEPAYADITFDTDYTLELGGVTLQLHHEGAAHTPGDSTVWLAGRSTLFTGDIVYVERILGIGPQSNTLEWVASFEALAALNPEHIVPGHGNPVDLATATRDTYDYLINIRTKMADYIEDGGEIIDSVKIDQSAFSYLKNFEGLAGRNAQEVFTQMEWE</sequence>
<dbReference type="OrthoDB" id="420651at2"/>
<organism evidence="3 4">
    <name type="scientific">Profundibacter amoris</name>
    <dbReference type="NCBI Taxonomy" id="2171755"/>
    <lineage>
        <taxon>Bacteria</taxon>
        <taxon>Pseudomonadati</taxon>
        <taxon>Pseudomonadota</taxon>
        <taxon>Alphaproteobacteria</taxon>
        <taxon>Rhodobacterales</taxon>
        <taxon>Paracoccaceae</taxon>
        <taxon>Profundibacter</taxon>
    </lineage>
</organism>
<dbReference type="CDD" id="cd16282">
    <property type="entry name" value="metallo-hydrolase-like_MBL-fold"/>
    <property type="match status" value="1"/>
</dbReference>
<dbReference type="AlphaFoldDB" id="A0A347UJF7"/>
<evidence type="ECO:0000259" key="2">
    <source>
        <dbReference type="SMART" id="SM00849"/>
    </source>
</evidence>
<dbReference type="KEGG" id="pamo:BAR1_14240"/>
<dbReference type="PANTHER" id="PTHR42951">
    <property type="entry name" value="METALLO-BETA-LACTAMASE DOMAIN-CONTAINING"/>
    <property type="match status" value="1"/>
</dbReference>
<dbReference type="InterPro" id="IPR001279">
    <property type="entry name" value="Metallo-B-lactamas"/>
</dbReference>
<dbReference type="Gene3D" id="3.60.15.10">
    <property type="entry name" value="Ribonuclease Z/Hydroxyacylglutathione hydrolase-like"/>
    <property type="match status" value="1"/>
</dbReference>